<name>A0A1A8XHT8_9PROT</name>
<sequence>MTITPRTIVRHLAISTLSPIHVGCDEVYEPSGFVIDAGLLHVLDPADLSLALSDNERRQLATLADQREPIGALQRFFRDSAARFAEFARSQVAVTEAIAREYADKAGRPMQRGRDGEPTYNVFPIARTAYRPFDGTPYLPGSSLKGSIRTAWLNRLNDGAAPPDRRASPRSLEERLLGYTAGKFENDPFRHLALADAHADDGGVPPPTRVIYAISKKKRLPREGERGSPELKVFLETIPDAIPAGFLGEIRLDNDRMRWNSLCDACNAFYRPQLEAELDHPVLGRLLDADWARLLADLLGGELGELIAARQGFLLRVGRHSGAESVTLDGVRRIKILGARVDGKQTSDYRPNTTEKRYASLSRAADSGLLPFGWLWVDASEDRHRHLSDTVRQKLAVRSRPLREAHQDRLLRLEEKAEQRAAAAVAIARRKAAAEVIARAEAEAQETRARALAEMSPNRRRIEEFIADFAARAEQLRGNRENANGTYHRKAQELARDAAAWPLEERLSAAEAIEEWLPKVVRVDIKDERKKLKLAALRAS</sequence>
<dbReference type="RefSeq" id="WP_186406158.1">
    <property type="nucleotide sequence ID" value="NZ_FLQX01000090.1"/>
</dbReference>
<feature type="domain" description="CRISPR type III-associated protein" evidence="7">
    <location>
        <begin position="14"/>
        <end position="241"/>
    </location>
</feature>
<protein>
    <recommendedName>
        <fullName evidence="3">CRISPR system Cms protein Csm5</fullName>
    </recommendedName>
    <alternativeName>
        <fullName evidence="6">CRISPR type III A-associated protein Csm5</fullName>
    </alternativeName>
</protein>
<evidence type="ECO:0000256" key="4">
    <source>
        <dbReference type="ARBA" id="ARBA00022884"/>
    </source>
</evidence>
<comment type="function">
    <text evidence="1">This subunit might be involved in maturation of a crRNA intermediate to its mature form.</text>
</comment>
<gene>
    <name evidence="8" type="ORF">ACCAA_180039</name>
</gene>
<organism evidence="8 9">
    <name type="scientific">Candidatus Accumulibacter aalborgensis</name>
    <dbReference type="NCBI Taxonomy" id="1860102"/>
    <lineage>
        <taxon>Bacteria</taxon>
        <taxon>Pseudomonadati</taxon>
        <taxon>Pseudomonadota</taxon>
        <taxon>Betaproteobacteria</taxon>
        <taxon>Candidatus Accumulibacter</taxon>
    </lineage>
</organism>
<dbReference type="PANTHER" id="PTHR38007:SF1">
    <property type="entry name" value="CRISPR SYSTEM CMS PROTEIN CSM5"/>
    <property type="match status" value="1"/>
</dbReference>
<evidence type="ECO:0000313" key="9">
    <source>
        <dbReference type="Proteomes" id="UP000199169"/>
    </source>
</evidence>
<comment type="similarity">
    <text evidence="2">Belongs to the CRISPR-associated Csm5 family.</text>
</comment>
<evidence type="ECO:0000313" key="8">
    <source>
        <dbReference type="EMBL" id="SBT04754.1"/>
    </source>
</evidence>
<evidence type="ECO:0000256" key="5">
    <source>
        <dbReference type="ARBA" id="ARBA00023118"/>
    </source>
</evidence>
<dbReference type="GO" id="GO:0003723">
    <property type="term" value="F:RNA binding"/>
    <property type="evidence" value="ECO:0007669"/>
    <property type="project" value="UniProtKB-KW"/>
</dbReference>
<keyword evidence="9" id="KW-1185">Reference proteome</keyword>
<evidence type="ECO:0000259" key="7">
    <source>
        <dbReference type="Pfam" id="PF03787"/>
    </source>
</evidence>
<keyword evidence="4" id="KW-0694">RNA-binding</keyword>
<dbReference type="Proteomes" id="UP000199169">
    <property type="component" value="Unassembled WGS sequence"/>
</dbReference>
<evidence type="ECO:0000256" key="1">
    <source>
        <dbReference type="ARBA" id="ARBA00003088"/>
    </source>
</evidence>
<dbReference type="GO" id="GO:0051607">
    <property type="term" value="P:defense response to virus"/>
    <property type="evidence" value="ECO:0007669"/>
    <property type="project" value="UniProtKB-KW"/>
</dbReference>
<dbReference type="AlphaFoldDB" id="A0A1A8XHT8"/>
<dbReference type="STRING" id="1860102.ACCAA_180039"/>
<proteinExistence type="inferred from homology"/>
<reference evidence="8 9" key="1">
    <citation type="submission" date="2016-06" db="EMBL/GenBank/DDBJ databases">
        <authorList>
            <person name="Kjaerup R.B."/>
            <person name="Dalgaard T.S."/>
            <person name="Juul-Madsen H.R."/>
        </authorList>
    </citation>
    <scope>NUCLEOTIDE SEQUENCE [LARGE SCALE GENOMIC DNA]</scope>
    <source>
        <strain evidence="8">3</strain>
    </source>
</reference>
<keyword evidence="5" id="KW-0051">Antiviral defense</keyword>
<dbReference type="InterPro" id="IPR005537">
    <property type="entry name" value="RAMP_III_fam"/>
</dbReference>
<dbReference type="Pfam" id="PF03787">
    <property type="entry name" value="RAMPs"/>
    <property type="match status" value="1"/>
</dbReference>
<dbReference type="PANTHER" id="PTHR38007">
    <property type="entry name" value="CRISPR SYSTEM CMS PROTEIN CSM5"/>
    <property type="match status" value="1"/>
</dbReference>
<evidence type="ECO:0000256" key="3">
    <source>
        <dbReference type="ARBA" id="ARBA00016113"/>
    </source>
</evidence>
<dbReference type="InterPro" id="IPR010173">
    <property type="entry name" value="CRISPR-assoc_Csm5"/>
</dbReference>
<accession>A0A1A8XHT8</accession>
<evidence type="ECO:0000256" key="6">
    <source>
        <dbReference type="ARBA" id="ARBA00031720"/>
    </source>
</evidence>
<dbReference type="EMBL" id="FLQX01000090">
    <property type="protein sequence ID" value="SBT04754.1"/>
    <property type="molecule type" value="Genomic_DNA"/>
</dbReference>
<evidence type="ECO:0000256" key="2">
    <source>
        <dbReference type="ARBA" id="ARBA00006680"/>
    </source>
</evidence>